<name>A0AAN5IDX0_9BILA</name>
<accession>A0AAN5IDX0</accession>
<organism evidence="2 3">
    <name type="scientific">Pristionchus mayeri</name>
    <dbReference type="NCBI Taxonomy" id="1317129"/>
    <lineage>
        <taxon>Eukaryota</taxon>
        <taxon>Metazoa</taxon>
        <taxon>Ecdysozoa</taxon>
        <taxon>Nematoda</taxon>
        <taxon>Chromadorea</taxon>
        <taxon>Rhabditida</taxon>
        <taxon>Rhabditina</taxon>
        <taxon>Diplogasteromorpha</taxon>
        <taxon>Diplogasteroidea</taxon>
        <taxon>Neodiplogasteridae</taxon>
        <taxon>Pristionchus</taxon>
    </lineage>
</organism>
<dbReference type="PANTHER" id="PTHR31936">
    <property type="entry name" value="PROTEIN CBG18744"/>
    <property type="match status" value="1"/>
</dbReference>
<protein>
    <submittedName>
        <fullName evidence="2">Uncharacterized protein</fullName>
    </submittedName>
</protein>
<keyword evidence="1" id="KW-1133">Transmembrane helix</keyword>
<sequence length="112" mass="12373">DIFDPASNRASYSGAMDAKKGSSLRTPFLIFFLIFFLLLILLVSVSVSSFFSRRELTRFEDVAIKVHTSPWCPANGVWSEWVTMGECPTTCGGCSVAKRKRTCTSMCGECPC</sequence>
<keyword evidence="3" id="KW-1185">Reference proteome</keyword>
<keyword evidence="1" id="KW-0472">Membrane</keyword>
<comment type="caution">
    <text evidence="2">The sequence shown here is derived from an EMBL/GenBank/DDBJ whole genome shotgun (WGS) entry which is preliminary data.</text>
</comment>
<feature type="transmembrane region" description="Helical" evidence="1">
    <location>
        <begin position="28"/>
        <end position="51"/>
    </location>
</feature>
<gene>
    <name evidence="2" type="ORF">PMAYCL1PPCAC_32967</name>
</gene>
<feature type="non-terminal residue" evidence="2">
    <location>
        <position position="1"/>
    </location>
</feature>
<reference evidence="3" key="1">
    <citation type="submission" date="2022-10" db="EMBL/GenBank/DDBJ databases">
        <title>Genome assembly of Pristionchus species.</title>
        <authorList>
            <person name="Yoshida K."/>
            <person name="Sommer R.J."/>
        </authorList>
    </citation>
    <scope>NUCLEOTIDE SEQUENCE [LARGE SCALE GENOMIC DNA]</scope>
    <source>
        <strain evidence="3">RS5460</strain>
    </source>
</reference>
<dbReference type="Proteomes" id="UP001328107">
    <property type="component" value="Unassembled WGS sequence"/>
</dbReference>
<keyword evidence="1" id="KW-0812">Transmembrane</keyword>
<dbReference type="PROSITE" id="PS50092">
    <property type="entry name" value="TSP1"/>
    <property type="match status" value="1"/>
</dbReference>
<evidence type="ECO:0000313" key="2">
    <source>
        <dbReference type="EMBL" id="GMR62772.1"/>
    </source>
</evidence>
<dbReference type="EMBL" id="BTRK01000006">
    <property type="protein sequence ID" value="GMR62772.1"/>
    <property type="molecule type" value="Genomic_DNA"/>
</dbReference>
<dbReference type="InterPro" id="IPR000884">
    <property type="entry name" value="TSP1_rpt"/>
</dbReference>
<evidence type="ECO:0000313" key="3">
    <source>
        <dbReference type="Proteomes" id="UP001328107"/>
    </source>
</evidence>
<proteinExistence type="predicted"/>
<feature type="non-terminal residue" evidence="2">
    <location>
        <position position="112"/>
    </location>
</feature>
<dbReference type="PANTHER" id="PTHR31936:SF2">
    <property type="entry name" value="FLO11 DOMAIN-CONTAINING PROTEIN"/>
    <property type="match status" value="1"/>
</dbReference>
<evidence type="ECO:0000256" key="1">
    <source>
        <dbReference type="SAM" id="Phobius"/>
    </source>
</evidence>
<dbReference type="AlphaFoldDB" id="A0AAN5IDX0"/>